<sequence length="452" mass="53250">MNREEKLLELEKLKAKIAVENDKSKQLQDEIIKKTKQLVEHKISFIDTKTRRNLALFEVKTPDIFNINDLPDDYIFHLNEKNDELNKLRFDFESVENNLNSRINEIDHLIERQSELMVELANTNASIFEQKILNIPLKMNKKFYQKEIKEFDIFIKEAEQIKKKAENSLSTVIQRVDLVGGGKVDLVNEIKNIKEQINVIDQELNHGLHMLTKYQDDDFDSQLKFDQEMNQMRSLYSWDSHRTEAQNELRSIQQSILTNKEYLNRYKEELERKEVRLNLLLPITQRYKRSKVENIVVQPTDDFNSLSKQLTNANKDYRKASNSRDCQLSSLLRQNTALEKKIEARTREFNHMSTKFAQEYKILQNKINEIRVMHGERENEIINTIRKITIKNTAPVVPENIFQSVKQLNHNSDSTFIKEMKSSLLLTPTSVKQKQLPMPSRFDTSDAVTEAF</sequence>
<dbReference type="Proteomes" id="UP000179807">
    <property type="component" value="Unassembled WGS sequence"/>
</dbReference>
<dbReference type="GeneID" id="94841441"/>
<proteinExistence type="predicted"/>
<gene>
    <name evidence="2" type="ORF">TRFO_29356</name>
</gene>
<evidence type="ECO:0000256" key="1">
    <source>
        <dbReference type="SAM" id="Coils"/>
    </source>
</evidence>
<reference evidence="2" key="1">
    <citation type="submission" date="2016-10" db="EMBL/GenBank/DDBJ databases">
        <authorList>
            <person name="Benchimol M."/>
            <person name="Almeida L.G."/>
            <person name="Vasconcelos A.T."/>
            <person name="Perreira-Neves A."/>
            <person name="Rosa I.A."/>
            <person name="Tasca T."/>
            <person name="Bogo M.R."/>
            <person name="de Souza W."/>
        </authorList>
    </citation>
    <scope>NUCLEOTIDE SEQUENCE [LARGE SCALE GENOMIC DNA]</scope>
    <source>
        <strain evidence="2">K</strain>
    </source>
</reference>
<evidence type="ECO:0000313" key="3">
    <source>
        <dbReference type="Proteomes" id="UP000179807"/>
    </source>
</evidence>
<feature type="coiled-coil region" evidence="1">
    <location>
        <begin position="155"/>
        <end position="203"/>
    </location>
</feature>
<comment type="caution">
    <text evidence="2">The sequence shown here is derived from an EMBL/GenBank/DDBJ whole genome shotgun (WGS) entry which is preliminary data.</text>
</comment>
<protein>
    <submittedName>
        <fullName evidence="2">Uncharacterized protein</fullName>
    </submittedName>
</protein>
<organism evidence="2 3">
    <name type="scientific">Tritrichomonas foetus</name>
    <dbReference type="NCBI Taxonomy" id="1144522"/>
    <lineage>
        <taxon>Eukaryota</taxon>
        <taxon>Metamonada</taxon>
        <taxon>Parabasalia</taxon>
        <taxon>Tritrichomonadida</taxon>
        <taxon>Tritrichomonadidae</taxon>
        <taxon>Tritrichomonas</taxon>
    </lineage>
</organism>
<keyword evidence="1" id="KW-0175">Coiled coil</keyword>
<accession>A0A1J4K0J5</accession>
<keyword evidence="3" id="KW-1185">Reference proteome</keyword>
<evidence type="ECO:0000313" key="2">
    <source>
        <dbReference type="EMBL" id="OHT03270.1"/>
    </source>
</evidence>
<dbReference type="RefSeq" id="XP_068356406.1">
    <property type="nucleotide sequence ID" value="XM_068506737.1"/>
</dbReference>
<feature type="coiled-coil region" evidence="1">
    <location>
        <begin position="3"/>
        <end position="30"/>
    </location>
</feature>
<dbReference type="AlphaFoldDB" id="A0A1J4K0J5"/>
<name>A0A1J4K0J5_9EUKA</name>
<dbReference type="VEuPathDB" id="TrichDB:TRFO_29356"/>
<dbReference type="EMBL" id="MLAK01000833">
    <property type="protein sequence ID" value="OHT03270.1"/>
    <property type="molecule type" value="Genomic_DNA"/>
</dbReference>